<proteinExistence type="predicted"/>
<dbReference type="EMBL" id="BPUB01000003">
    <property type="protein sequence ID" value="GJG60304.1"/>
    <property type="molecule type" value="Genomic_DNA"/>
</dbReference>
<accession>A0A9R1CYX2</accession>
<keyword evidence="2" id="KW-1185">Reference proteome</keyword>
<name>A0A9R1CYX2_9BACT</name>
<sequence length="271" mass="31683">MWDMYRKWGATRKDKSGDVFYTESRRFALSRPNRLIRQAEILSLNFWYADFKHKFRHIWFEQKELYDFLGEIPLKDLANIKQYLRENGDKEHTQDLDQIPYIKYSIALHIPFEEIGLAYSFALMPDETVALFFVSDDGVGQIHELQYEEAKKGTDESSIGVVRNFRLAVNLLAYMACFPECVKDGVPDTNNATSYRVKDDSVILVTSDKVKETAKGTKRPHFRKGYFKRLTSEFYTHMRGQIIFVSETSVNSQSKTVEMSDDDKKLNDFKN</sequence>
<dbReference type="Proteomes" id="UP000825483">
    <property type="component" value="Unassembled WGS sequence"/>
</dbReference>
<dbReference type="AlphaFoldDB" id="A0A9R1CYX2"/>
<gene>
    <name evidence="1" type="ORF">PRLR5076_31550</name>
</gene>
<evidence type="ECO:0000313" key="2">
    <source>
        <dbReference type="Proteomes" id="UP000825483"/>
    </source>
</evidence>
<reference evidence="1" key="1">
    <citation type="journal article" date="2022" name="Int. J. Syst. Evol. Microbiol.">
        <title>Prevotella lacticifex sp. nov., isolated from the rumen of cows.</title>
        <authorList>
            <person name="Shinkai T."/>
            <person name="Ikeyama N."/>
            <person name="Kumagai M."/>
            <person name="Ohmori H."/>
            <person name="Sakamoto M."/>
            <person name="Ohkuma M."/>
            <person name="Mitsumori M."/>
        </authorList>
    </citation>
    <scope>NUCLEOTIDE SEQUENCE</scope>
    <source>
        <strain evidence="1">R5076</strain>
    </source>
</reference>
<evidence type="ECO:0000313" key="1">
    <source>
        <dbReference type="EMBL" id="GJG60304.1"/>
    </source>
</evidence>
<organism evidence="1 2">
    <name type="scientific">Prevotella lacticifex</name>
    <dbReference type="NCBI Taxonomy" id="2854755"/>
    <lineage>
        <taxon>Bacteria</taxon>
        <taxon>Pseudomonadati</taxon>
        <taxon>Bacteroidota</taxon>
        <taxon>Bacteroidia</taxon>
        <taxon>Bacteroidales</taxon>
        <taxon>Prevotellaceae</taxon>
        <taxon>Prevotella</taxon>
    </lineage>
</organism>
<comment type="caution">
    <text evidence="1">The sequence shown here is derived from an EMBL/GenBank/DDBJ whole genome shotgun (WGS) entry which is preliminary data.</text>
</comment>
<protein>
    <submittedName>
        <fullName evidence="1">Uncharacterized protein</fullName>
    </submittedName>
</protein>